<reference evidence="2 3" key="1">
    <citation type="submission" date="2024-03" db="EMBL/GenBank/DDBJ databases">
        <title>Mouse gut bacterial collection (mGBC) of GemPharmatech.</title>
        <authorList>
            <person name="He Y."/>
            <person name="Dong L."/>
            <person name="Wu D."/>
            <person name="Gao X."/>
            <person name="Lin Z."/>
        </authorList>
    </citation>
    <scope>NUCLEOTIDE SEQUENCE [LARGE SCALE GENOMIC DNA]</scope>
    <source>
        <strain evidence="2 3">54-13</strain>
    </source>
</reference>
<proteinExistence type="predicted"/>
<dbReference type="Proteomes" id="UP001565200">
    <property type="component" value="Unassembled WGS sequence"/>
</dbReference>
<keyword evidence="1" id="KW-0732">Signal</keyword>
<evidence type="ECO:0000313" key="2">
    <source>
        <dbReference type="EMBL" id="MEY8246294.1"/>
    </source>
</evidence>
<evidence type="ECO:0000313" key="3">
    <source>
        <dbReference type="Proteomes" id="UP001565200"/>
    </source>
</evidence>
<sequence length="308" mass="34659">MKIKLSVLFMALTVMACPLFSQEVFVPTSKGDITPVSRAVITGTKTSGKALLAAYGAKLTSSLVIDGKQSTTILPKSSAIFYVFNPSKFSVQGWKMVSLKSKKKNRELPYMKTSAYSGSKTDLDDVPMMTTKITDEIYEMRPMADIKDGDYAIVYLENGVPTLVYDFRVEGSLPPYPRVSEDVIMAEFNPSAYTTSYTEENKSESDSPATILRWYFDSDPRGARIFYRVISNIPKQVKNTNESYMTTTPLEETKSLNIPGLTYQNSADVVIEIKVTKRGYEEQIKRYNVRQALDQQEISGFFELVEKK</sequence>
<comment type="caution">
    <text evidence="2">The sequence shown here is derived from an EMBL/GenBank/DDBJ whole genome shotgun (WGS) entry which is preliminary data.</text>
</comment>
<protein>
    <submittedName>
        <fullName evidence="2">Uncharacterized protein</fullName>
    </submittedName>
</protein>
<accession>A0ABV4D1R2</accession>
<dbReference type="EMBL" id="JBCLPP010000039">
    <property type="protein sequence ID" value="MEY8246294.1"/>
    <property type="molecule type" value="Genomic_DNA"/>
</dbReference>
<keyword evidence="3" id="KW-1185">Reference proteome</keyword>
<name>A0ABV4D1R2_9BACT</name>
<dbReference type="RefSeq" id="WP_148464153.1">
    <property type="nucleotide sequence ID" value="NZ_JBCLPP010000039.1"/>
</dbReference>
<gene>
    <name evidence="2" type="ORF">AAK873_11805</name>
</gene>
<dbReference type="PROSITE" id="PS51257">
    <property type="entry name" value="PROKAR_LIPOPROTEIN"/>
    <property type="match status" value="1"/>
</dbReference>
<evidence type="ECO:0000256" key="1">
    <source>
        <dbReference type="SAM" id="SignalP"/>
    </source>
</evidence>
<feature type="signal peptide" evidence="1">
    <location>
        <begin position="1"/>
        <end position="16"/>
    </location>
</feature>
<organism evidence="2 3">
    <name type="scientific">Heminiphilus faecis</name>
    <dbReference type="NCBI Taxonomy" id="2601703"/>
    <lineage>
        <taxon>Bacteria</taxon>
        <taxon>Pseudomonadati</taxon>
        <taxon>Bacteroidota</taxon>
        <taxon>Bacteroidia</taxon>
        <taxon>Bacteroidales</taxon>
        <taxon>Muribaculaceae</taxon>
        <taxon>Heminiphilus</taxon>
    </lineage>
</organism>
<feature type="chain" id="PRO_5046161599" evidence="1">
    <location>
        <begin position="17"/>
        <end position="308"/>
    </location>
</feature>